<proteinExistence type="predicted"/>
<organism evidence="1 2">
    <name type="scientific">Popillia japonica</name>
    <name type="common">Japanese beetle</name>
    <dbReference type="NCBI Taxonomy" id="7064"/>
    <lineage>
        <taxon>Eukaryota</taxon>
        <taxon>Metazoa</taxon>
        <taxon>Ecdysozoa</taxon>
        <taxon>Arthropoda</taxon>
        <taxon>Hexapoda</taxon>
        <taxon>Insecta</taxon>
        <taxon>Pterygota</taxon>
        <taxon>Neoptera</taxon>
        <taxon>Endopterygota</taxon>
        <taxon>Coleoptera</taxon>
        <taxon>Polyphaga</taxon>
        <taxon>Scarabaeiformia</taxon>
        <taxon>Scarabaeidae</taxon>
        <taxon>Rutelinae</taxon>
        <taxon>Popillia</taxon>
    </lineage>
</organism>
<dbReference type="Proteomes" id="UP001458880">
    <property type="component" value="Unassembled WGS sequence"/>
</dbReference>
<accession>A0AAW1J1M1</accession>
<protein>
    <submittedName>
        <fullName evidence="1">Uncharacterized protein</fullName>
    </submittedName>
</protein>
<sequence length="123" mass="14604">MSFKGLTKVPEWFNIEESILYLNEKGMSINGDDCVPEFIQEVPEWFNIEESILYLNEKGMSINGDDCVPEFIQEIEKTKKHIKSEEWKTKNVSEEWGLRHHMNLPNSRRYVNIFFVFLAIMQL</sequence>
<evidence type="ECO:0000313" key="1">
    <source>
        <dbReference type="EMBL" id="KAK9696746.1"/>
    </source>
</evidence>
<dbReference type="AlphaFoldDB" id="A0AAW1J1M1"/>
<gene>
    <name evidence="1" type="ORF">QE152_g31382</name>
</gene>
<keyword evidence="2" id="KW-1185">Reference proteome</keyword>
<evidence type="ECO:0000313" key="2">
    <source>
        <dbReference type="Proteomes" id="UP001458880"/>
    </source>
</evidence>
<reference evidence="1 2" key="1">
    <citation type="journal article" date="2024" name="BMC Genomics">
        <title>De novo assembly and annotation of Popillia japonica's genome with initial clues to its potential as an invasive pest.</title>
        <authorList>
            <person name="Cucini C."/>
            <person name="Boschi S."/>
            <person name="Funari R."/>
            <person name="Cardaioli E."/>
            <person name="Iannotti N."/>
            <person name="Marturano G."/>
            <person name="Paoli F."/>
            <person name="Bruttini M."/>
            <person name="Carapelli A."/>
            <person name="Frati F."/>
            <person name="Nardi F."/>
        </authorList>
    </citation>
    <scope>NUCLEOTIDE SEQUENCE [LARGE SCALE GENOMIC DNA]</scope>
    <source>
        <strain evidence="1">DMR45628</strain>
    </source>
</reference>
<comment type="caution">
    <text evidence="1">The sequence shown here is derived from an EMBL/GenBank/DDBJ whole genome shotgun (WGS) entry which is preliminary data.</text>
</comment>
<dbReference type="EMBL" id="JASPKY010000443">
    <property type="protein sequence ID" value="KAK9696746.1"/>
    <property type="molecule type" value="Genomic_DNA"/>
</dbReference>
<name>A0AAW1J1M1_POPJA</name>